<reference evidence="2" key="1">
    <citation type="submission" date="2022-08" db="EMBL/GenBank/DDBJ databases">
        <authorList>
            <person name="Kallberg Y."/>
            <person name="Tangrot J."/>
            <person name="Rosling A."/>
        </authorList>
    </citation>
    <scope>NUCLEOTIDE SEQUENCE</scope>
    <source>
        <strain evidence="2">Wild A</strain>
    </source>
</reference>
<dbReference type="PROSITE" id="PS50011">
    <property type="entry name" value="PROTEIN_KINASE_DOM"/>
    <property type="match status" value="1"/>
</dbReference>
<evidence type="ECO:0000259" key="1">
    <source>
        <dbReference type="PROSITE" id="PS50011"/>
    </source>
</evidence>
<feature type="non-terminal residue" evidence="2">
    <location>
        <position position="461"/>
    </location>
</feature>
<sequence length="461" mass="53193">LSNKFMKDWLQSPDKIPERHQLAYFLNEIPNVKIPLFKELFSLIPVVGPFSVDPTERDKYFTESKSESCTAFFAELISSLINTPPTGRTEDSFHSFWDAIISKSLQVFGKYSNEMPIMDFDRNTFRNTTTGQNRPDFVLLMRNICIVRGEEKGEGGNGEPAKELIDKFNTWDYGDTPYLFGYYANTTAVTFCVLYNREKEPTNINSRKRKHPNICSERLAEFDLNKLTHRFKLMNLIRNICCILPMIINMCPSRESPDFEIIMRDNGTNIEIGYGIKKTFLSEIKVKHLENFYGLMSNYKIKCVDKLIRSHDNVVHLEPRGKEKKPKDLNELLRALICILTCLEGLHSIKPNPVMHRDIRWPNIIQYENQYILIDFDFANFSPSSENLQDLNPDNHAPEMLIGVHNVTVDIWGVGYLVVSSGINGLPEELLSLSQLMRQENINIRPNASDTLKIVKGFFEK</sequence>
<dbReference type="Gene3D" id="1.10.510.10">
    <property type="entry name" value="Transferase(Phosphotransferase) domain 1"/>
    <property type="match status" value="1"/>
</dbReference>
<accession>A0A9W4T8J9</accession>
<comment type="caution">
    <text evidence="2">The sequence shown here is derived from an EMBL/GenBank/DDBJ whole genome shotgun (WGS) entry which is preliminary data.</text>
</comment>
<dbReference type="OrthoDB" id="2379186at2759"/>
<dbReference type="SUPFAM" id="SSF56112">
    <property type="entry name" value="Protein kinase-like (PK-like)"/>
    <property type="match status" value="1"/>
</dbReference>
<dbReference type="Pfam" id="PF00069">
    <property type="entry name" value="Pkinase"/>
    <property type="match status" value="1"/>
</dbReference>
<feature type="domain" description="Protein kinase" evidence="1">
    <location>
        <begin position="146"/>
        <end position="461"/>
    </location>
</feature>
<keyword evidence="3" id="KW-1185">Reference proteome</keyword>
<feature type="non-terminal residue" evidence="2">
    <location>
        <position position="1"/>
    </location>
</feature>
<organism evidence="2 3">
    <name type="scientific">Funneliformis geosporum</name>
    <dbReference type="NCBI Taxonomy" id="1117311"/>
    <lineage>
        <taxon>Eukaryota</taxon>
        <taxon>Fungi</taxon>
        <taxon>Fungi incertae sedis</taxon>
        <taxon>Mucoromycota</taxon>
        <taxon>Glomeromycotina</taxon>
        <taxon>Glomeromycetes</taxon>
        <taxon>Glomerales</taxon>
        <taxon>Glomeraceae</taxon>
        <taxon>Funneliformis</taxon>
    </lineage>
</organism>
<dbReference type="InterPro" id="IPR011009">
    <property type="entry name" value="Kinase-like_dom_sf"/>
</dbReference>
<dbReference type="GO" id="GO:0005524">
    <property type="term" value="F:ATP binding"/>
    <property type="evidence" value="ECO:0007669"/>
    <property type="project" value="InterPro"/>
</dbReference>
<dbReference type="Proteomes" id="UP001153678">
    <property type="component" value="Unassembled WGS sequence"/>
</dbReference>
<name>A0A9W4T8J9_9GLOM</name>
<gene>
    <name evidence="2" type="ORF">FWILDA_LOCUS17820</name>
</gene>
<proteinExistence type="predicted"/>
<protein>
    <submittedName>
        <fullName evidence="2">15496_t:CDS:1</fullName>
    </submittedName>
</protein>
<dbReference type="InterPro" id="IPR000719">
    <property type="entry name" value="Prot_kinase_dom"/>
</dbReference>
<dbReference type="EMBL" id="CAMKVN010015267">
    <property type="protein sequence ID" value="CAI2196924.1"/>
    <property type="molecule type" value="Genomic_DNA"/>
</dbReference>
<evidence type="ECO:0000313" key="3">
    <source>
        <dbReference type="Proteomes" id="UP001153678"/>
    </source>
</evidence>
<dbReference type="GO" id="GO:0004672">
    <property type="term" value="F:protein kinase activity"/>
    <property type="evidence" value="ECO:0007669"/>
    <property type="project" value="InterPro"/>
</dbReference>
<dbReference type="AlphaFoldDB" id="A0A9W4T8J9"/>
<evidence type="ECO:0000313" key="2">
    <source>
        <dbReference type="EMBL" id="CAI2196924.1"/>
    </source>
</evidence>